<accession>A0ABT1C3B7</accession>
<evidence type="ECO:0008006" key="4">
    <source>
        <dbReference type="Google" id="ProtNLM"/>
    </source>
</evidence>
<dbReference type="Proteomes" id="UP001205906">
    <property type="component" value="Unassembled WGS sequence"/>
</dbReference>
<keyword evidence="1" id="KW-1133">Transmembrane helix</keyword>
<evidence type="ECO:0000313" key="2">
    <source>
        <dbReference type="EMBL" id="MCO6049314.1"/>
    </source>
</evidence>
<feature type="transmembrane region" description="Helical" evidence="1">
    <location>
        <begin position="42"/>
        <end position="60"/>
    </location>
</feature>
<gene>
    <name evidence="2" type="ORF">NGM99_05860</name>
</gene>
<keyword evidence="3" id="KW-1185">Reference proteome</keyword>
<keyword evidence="1" id="KW-0812">Transmembrane</keyword>
<feature type="transmembrane region" description="Helical" evidence="1">
    <location>
        <begin position="114"/>
        <end position="134"/>
    </location>
</feature>
<reference evidence="2 3" key="1">
    <citation type="submission" date="2022-06" db="EMBL/GenBank/DDBJ databases">
        <title>Mesorhizobium sp. strain RP14 Genome sequencing and assembly.</title>
        <authorList>
            <person name="Kim I."/>
        </authorList>
    </citation>
    <scope>NUCLEOTIDE SEQUENCE [LARGE SCALE GENOMIC DNA]</scope>
    <source>
        <strain evidence="3">RP14(2022)</strain>
    </source>
</reference>
<name>A0ABT1C3B7_9HYPH</name>
<dbReference type="EMBL" id="JAMXQS010000003">
    <property type="protein sequence ID" value="MCO6049314.1"/>
    <property type="molecule type" value="Genomic_DNA"/>
</dbReference>
<comment type="caution">
    <text evidence="2">The sequence shown here is derived from an EMBL/GenBank/DDBJ whole genome shotgun (WGS) entry which is preliminary data.</text>
</comment>
<feature type="transmembrane region" description="Helical" evidence="1">
    <location>
        <begin position="6"/>
        <end position="30"/>
    </location>
</feature>
<evidence type="ECO:0000256" key="1">
    <source>
        <dbReference type="SAM" id="Phobius"/>
    </source>
</evidence>
<dbReference type="RefSeq" id="WP_252817027.1">
    <property type="nucleotide sequence ID" value="NZ_JAMXQS010000003.1"/>
</dbReference>
<feature type="transmembrane region" description="Helical" evidence="1">
    <location>
        <begin position="165"/>
        <end position="184"/>
    </location>
</feature>
<sequence>MNSFPIVATVISMILGLSITRLLLGLVTVFRIRRSSQADWVPLAWSGVLFEIQLQFWWAVNQLPVLQPTYGFGDFLFLVALPLTLYVSAALILPSRGEDEKIALREYFEADGRYALLALTAFLLLGFLINIFFFRSPMESIWALIDLPMIVLPTLAFFLKERRCYVAITLVYLPLAGLDLWISLAS</sequence>
<proteinExistence type="predicted"/>
<feature type="transmembrane region" description="Helical" evidence="1">
    <location>
        <begin position="72"/>
        <end position="93"/>
    </location>
</feature>
<feature type="transmembrane region" description="Helical" evidence="1">
    <location>
        <begin position="140"/>
        <end position="158"/>
    </location>
</feature>
<keyword evidence="1" id="KW-0472">Membrane</keyword>
<protein>
    <recommendedName>
        <fullName evidence="4">Lycopene cyclase domain-containing protein</fullName>
    </recommendedName>
</protein>
<organism evidence="2 3">
    <name type="scientific">Mesorhizobium liriopis</name>
    <dbReference type="NCBI Taxonomy" id="2953882"/>
    <lineage>
        <taxon>Bacteria</taxon>
        <taxon>Pseudomonadati</taxon>
        <taxon>Pseudomonadota</taxon>
        <taxon>Alphaproteobacteria</taxon>
        <taxon>Hyphomicrobiales</taxon>
        <taxon>Phyllobacteriaceae</taxon>
        <taxon>Mesorhizobium</taxon>
    </lineage>
</organism>
<evidence type="ECO:0000313" key="3">
    <source>
        <dbReference type="Proteomes" id="UP001205906"/>
    </source>
</evidence>